<proteinExistence type="predicted"/>
<evidence type="ECO:0000313" key="1">
    <source>
        <dbReference type="EMBL" id="QNL31673.1"/>
    </source>
</evidence>
<organism evidence="1">
    <name type="scientific">Bacteriophage sp</name>
    <dbReference type="NCBI Taxonomy" id="38018"/>
    <lineage>
        <taxon>Viruses</taxon>
    </lineage>
</organism>
<sequence length="172" mass="19325">MLGIPEKIVAGDYVRWTDPLTEGSLSWAIRGVGVSLTITATIEDNNFVSVISSDDSGSLPPGVYSWQAYRTVDGNRETIDTGRIKVEPNFLSLNSYDPATEAERLLAQVRTAIQSVLTSGQAYKIGEREFTRADLSELREWETRLKFQVYREGKALRGESANLKIRFRREYG</sequence>
<protein>
    <submittedName>
        <fullName evidence="1">Uncharacterized protein</fullName>
    </submittedName>
</protein>
<reference evidence="1" key="1">
    <citation type="submission" date="2020-07" db="EMBL/GenBank/DDBJ databases">
        <title>Dissolved microcystin release linked to lysis of a Microcystis spp. bloom in Lake Erie (USA) attributed to a novel cyanophage.</title>
        <authorList>
            <person name="McKindles K.M."/>
            <person name="Manes M.A."/>
            <person name="DeMarco J.R."/>
            <person name="McClure A."/>
            <person name="McKay R.M."/>
            <person name="Davis T.W."/>
            <person name="Bullerjahn G.S."/>
        </authorList>
    </citation>
    <scope>NUCLEOTIDE SEQUENCE</scope>
</reference>
<name>A0A7G9A4K0_9VIRU</name>
<dbReference type="EMBL" id="MT840188">
    <property type="protein sequence ID" value="QNL31673.1"/>
    <property type="molecule type" value="Genomic_DNA"/>
</dbReference>
<accession>A0A7G9A4K0</accession>